<sequence>MCSSPSHQSGLFPKSLSFGLQGPNWFLCRSGPLTTSNDQYLNVDSKAELLKCLLDFTRIDARALARRELSGKSLVIKDNVFSTIWILHVIAVGAHLC</sequence>
<comment type="caution">
    <text evidence="1">The sequence shown here is derived from an EMBL/GenBank/DDBJ whole genome shotgun (WGS) entry which is preliminary data.</text>
</comment>
<evidence type="ECO:0000313" key="2">
    <source>
        <dbReference type="Proteomes" id="UP000215335"/>
    </source>
</evidence>
<gene>
    <name evidence="1" type="ORF">TSAR_003346</name>
</gene>
<dbReference type="Proteomes" id="UP000215335">
    <property type="component" value="Unassembled WGS sequence"/>
</dbReference>
<protein>
    <submittedName>
        <fullName evidence="1">Uncharacterized protein</fullName>
    </submittedName>
</protein>
<keyword evidence="2" id="KW-1185">Reference proteome</keyword>
<reference evidence="1 2" key="1">
    <citation type="journal article" date="2017" name="Curr. Biol.">
        <title>The Evolution of Venom by Co-option of Single-Copy Genes.</title>
        <authorList>
            <person name="Martinson E.O."/>
            <person name="Mrinalini"/>
            <person name="Kelkar Y.D."/>
            <person name="Chang C.H."/>
            <person name="Werren J.H."/>
        </authorList>
    </citation>
    <scope>NUCLEOTIDE SEQUENCE [LARGE SCALE GENOMIC DNA]</scope>
    <source>
        <strain evidence="1 2">Alberta</strain>
        <tissue evidence="1">Whole body</tissue>
    </source>
</reference>
<dbReference type="AlphaFoldDB" id="A0A232FDA6"/>
<name>A0A232FDA6_9HYME</name>
<organism evidence="1 2">
    <name type="scientific">Trichomalopsis sarcophagae</name>
    <dbReference type="NCBI Taxonomy" id="543379"/>
    <lineage>
        <taxon>Eukaryota</taxon>
        <taxon>Metazoa</taxon>
        <taxon>Ecdysozoa</taxon>
        <taxon>Arthropoda</taxon>
        <taxon>Hexapoda</taxon>
        <taxon>Insecta</taxon>
        <taxon>Pterygota</taxon>
        <taxon>Neoptera</taxon>
        <taxon>Endopterygota</taxon>
        <taxon>Hymenoptera</taxon>
        <taxon>Apocrita</taxon>
        <taxon>Proctotrupomorpha</taxon>
        <taxon>Chalcidoidea</taxon>
        <taxon>Pteromalidae</taxon>
        <taxon>Pteromalinae</taxon>
        <taxon>Trichomalopsis</taxon>
    </lineage>
</organism>
<accession>A0A232FDA6</accession>
<proteinExistence type="predicted"/>
<evidence type="ECO:0000313" key="1">
    <source>
        <dbReference type="EMBL" id="OXU28429.1"/>
    </source>
</evidence>
<dbReference type="EMBL" id="NNAY01000432">
    <property type="protein sequence ID" value="OXU28429.1"/>
    <property type="molecule type" value="Genomic_DNA"/>
</dbReference>